<dbReference type="PRINTS" id="PR00385">
    <property type="entry name" value="P450"/>
</dbReference>
<comment type="caution">
    <text evidence="11">The sequence shown here is derived from an EMBL/GenBank/DDBJ whole genome shotgun (WGS) entry which is preliminary data.</text>
</comment>
<dbReference type="PROSITE" id="PS00086">
    <property type="entry name" value="CYTOCHROME_P450"/>
    <property type="match status" value="1"/>
</dbReference>
<sequence>MDLQSAFQNISGYLFLPLFFLYLAHLTLKSTTTARRLRRKLPPSPPSAIPILGHVSLLKPPIHRTFHALAQDHGPIFSLRLGSRLAVVVSSASLAEECFTKNDVVFANRPELIMSKHIGYNYTTMTQAPYGDHWRNLRRIGAVEIFSAHRLNALLPIRREEVHRLASRLAAAGSFPRVVELKSAFHELTFDTMMRMVAGKRFYGDGDEQARDFREVIKEVVSRSGATNPGDFSPVLRWLDGGKFEKTVAGLARRTDSFLQKLIEEHRSKKEGLDSANTMLDHLLKLQESEPEYYSDKIIKGLVLVMLLAGSDTSAVTLEWAMANLLNHPDILVKAREELDKQIGEERLVDEADISNLPYLRNIISETLRLYPAAPLLVPHVSSEDCVVGGYHLPRDTMLLVNAWAIHRDPNLWDDPTSFRPERYENGGKESYKLIPFGLGRRSCPGAGLAQRVVGFTLGTLIQCFEWERSGVEEVDMNEGKGITMPKEKPLEAICINRPIVHNMGKHIGYNYTTMTQAPYGDHWRNLRRIGAVEIFSAHRLNAFLPIRREEVRRLASKLAHGSHRRVVELKSAFHELTFDTMMRMVAGERFYGDGDDRGSREFREVIKEVAARGGATNPGDFVPVMRWIDGGKFEKTVAELAGRMDSFLQKLIEEHRSKTKRLDSANTMLDHLLKLQESAPEYYSDKIIKGLILVSGNLTNHHFINV</sequence>
<dbReference type="Proteomes" id="UP001154282">
    <property type="component" value="Unassembled WGS sequence"/>
</dbReference>
<feature type="binding site" description="axial binding residue" evidence="9">
    <location>
        <position position="444"/>
    </location>
    <ligand>
        <name>heme</name>
        <dbReference type="ChEBI" id="CHEBI:30413"/>
    </ligand>
    <ligandPart>
        <name>Fe</name>
        <dbReference type="ChEBI" id="CHEBI:18248"/>
    </ligandPart>
</feature>
<dbReference type="FunFam" id="1.10.630.10:FF:000023">
    <property type="entry name" value="Cytochrome P450 family protein"/>
    <property type="match status" value="1"/>
</dbReference>
<dbReference type="PANTHER" id="PTHR47947:SF24">
    <property type="entry name" value="ISOFLAVONE 2'-HYDROXYLASE-LIKE"/>
    <property type="match status" value="1"/>
</dbReference>
<reference evidence="11" key="1">
    <citation type="submission" date="2022-08" db="EMBL/GenBank/DDBJ databases">
        <authorList>
            <person name="Gutierrez-Valencia J."/>
        </authorList>
    </citation>
    <scope>NUCLEOTIDE SEQUENCE</scope>
</reference>
<evidence type="ECO:0000256" key="2">
    <source>
        <dbReference type="ARBA" id="ARBA00010617"/>
    </source>
</evidence>
<organism evidence="11 12">
    <name type="scientific">Linum tenue</name>
    <dbReference type="NCBI Taxonomy" id="586396"/>
    <lineage>
        <taxon>Eukaryota</taxon>
        <taxon>Viridiplantae</taxon>
        <taxon>Streptophyta</taxon>
        <taxon>Embryophyta</taxon>
        <taxon>Tracheophyta</taxon>
        <taxon>Spermatophyta</taxon>
        <taxon>Magnoliopsida</taxon>
        <taxon>eudicotyledons</taxon>
        <taxon>Gunneridae</taxon>
        <taxon>Pentapetalae</taxon>
        <taxon>rosids</taxon>
        <taxon>fabids</taxon>
        <taxon>Malpighiales</taxon>
        <taxon>Linaceae</taxon>
        <taxon>Linum</taxon>
    </lineage>
</organism>
<keyword evidence="5" id="KW-0560">Oxidoreductase</keyword>
<dbReference type="GO" id="GO:0016705">
    <property type="term" value="F:oxidoreductase activity, acting on paired donors, with incorporation or reduction of molecular oxygen"/>
    <property type="evidence" value="ECO:0007669"/>
    <property type="project" value="InterPro"/>
</dbReference>
<keyword evidence="3 9" id="KW-0349">Heme</keyword>
<evidence type="ECO:0000256" key="8">
    <source>
        <dbReference type="ARBA" id="ARBA00023136"/>
    </source>
</evidence>
<evidence type="ECO:0000256" key="1">
    <source>
        <dbReference type="ARBA" id="ARBA00004370"/>
    </source>
</evidence>
<comment type="subcellular location">
    <subcellularLocation>
        <location evidence="1">Membrane</location>
    </subcellularLocation>
</comment>
<dbReference type="EMBL" id="CAMGYJ010000004">
    <property type="protein sequence ID" value="CAI0405693.1"/>
    <property type="molecule type" value="Genomic_DNA"/>
</dbReference>
<dbReference type="InterPro" id="IPR017972">
    <property type="entry name" value="Cyt_P450_CS"/>
</dbReference>
<evidence type="ECO:0000256" key="9">
    <source>
        <dbReference type="PIRSR" id="PIRSR602401-1"/>
    </source>
</evidence>
<dbReference type="PRINTS" id="PR00463">
    <property type="entry name" value="EP450I"/>
</dbReference>
<evidence type="ECO:0000256" key="4">
    <source>
        <dbReference type="ARBA" id="ARBA00022723"/>
    </source>
</evidence>
<comment type="cofactor">
    <cofactor evidence="9">
        <name>heme</name>
        <dbReference type="ChEBI" id="CHEBI:30413"/>
    </cofactor>
</comment>
<dbReference type="AlphaFoldDB" id="A0AAV0J7M0"/>
<name>A0AAV0J7M0_9ROSI</name>
<comment type="similarity">
    <text evidence="2">Belongs to the cytochrome P450 family.</text>
</comment>
<dbReference type="SUPFAM" id="SSF48264">
    <property type="entry name" value="Cytochrome P450"/>
    <property type="match status" value="2"/>
</dbReference>
<keyword evidence="8 10" id="KW-0472">Membrane</keyword>
<dbReference type="CDD" id="cd20653">
    <property type="entry name" value="CYP81"/>
    <property type="match status" value="1"/>
</dbReference>
<keyword evidence="10" id="KW-1133">Transmembrane helix</keyword>
<keyword evidence="4 9" id="KW-0479">Metal-binding</keyword>
<evidence type="ECO:0000313" key="11">
    <source>
        <dbReference type="EMBL" id="CAI0405693.1"/>
    </source>
</evidence>
<gene>
    <name evidence="11" type="ORF">LITE_LOCUS12952</name>
</gene>
<dbReference type="Pfam" id="PF00067">
    <property type="entry name" value="p450"/>
    <property type="match status" value="2"/>
</dbReference>
<protein>
    <recommendedName>
        <fullName evidence="13">Cytochrome P450</fullName>
    </recommendedName>
</protein>
<feature type="transmembrane region" description="Helical" evidence="10">
    <location>
        <begin position="6"/>
        <end position="28"/>
    </location>
</feature>
<accession>A0AAV0J7M0</accession>
<evidence type="ECO:0000313" key="12">
    <source>
        <dbReference type="Proteomes" id="UP001154282"/>
    </source>
</evidence>
<dbReference type="GO" id="GO:0005506">
    <property type="term" value="F:iron ion binding"/>
    <property type="evidence" value="ECO:0007669"/>
    <property type="project" value="InterPro"/>
</dbReference>
<evidence type="ECO:0000256" key="6">
    <source>
        <dbReference type="ARBA" id="ARBA00023004"/>
    </source>
</evidence>
<keyword evidence="12" id="KW-1185">Reference proteome</keyword>
<keyword evidence="10" id="KW-0812">Transmembrane</keyword>
<dbReference type="GO" id="GO:0020037">
    <property type="term" value="F:heme binding"/>
    <property type="evidence" value="ECO:0007669"/>
    <property type="project" value="InterPro"/>
</dbReference>
<evidence type="ECO:0000256" key="5">
    <source>
        <dbReference type="ARBA" id="ARBA00023002"/>
    </source>
</evidence>
<dbReference type="InterPro" id="IPR036396">
    <property type="entry name" value="Cyt_P450_sf"/>
</dbReference>
<dbReference type="InterPro" id="IPR002401">
    <property type="entry name" value="Cyt_P450_E_grp-I"/>
</dbReference>
<evidence type="ECO:0000256" key="3">
    <source>
        <dbReference type="ARBA" id="ARBA00022617"/>
    </source>
</evidence>
<dbReference type="PANTHER" id="PTHR47947">
    <property type="entry name" value="CYTOCHROME P450 82C3-RELATED"/>
    <property type="match status" value="1"/>
</dbReference>
<evidence type="ECO:0000256" key="10">
    <source>
        <dbReference type="SAM" id="Phobius"/>
    </source>
</evidence>
<evidence type="ECO:0000256" key="7">
    <source>
        <dbReference type="ARBA" id="ARBA00023033"/>
    </source>
</evidence>
<dbReference type="Gene3D" id="1.10.630.10">
    <property type="entry name" value="Cytochrome P450"/>
    <property type="match status" value="2"/>
</dbReference>
<evidence type="ECO:0008006" key="13">
    <source>
        <dbReference type="Google" id="ProtNLM"/>
    </source>
</evidence>
<dbReference type="InterPro" id="IPR050651">
    <property type="entry name" value="Plant_Cytochrome_P450_Monoox"/>
</dbReference>
<dbReference type="GO" id="GO:0004497">
    <property type="term" value="F:monooxygenase activity"/>
    <property type="evidence" value="ECO:0007669"/>
    <property type="project" value="UniProtKB-KW"/>
</dbReference>
<dbReference type="GO" id="GO:0016020">
    <property type="term" value="C:membrane"/>
    <property type="evidence" value="ECO:0007669"/>
    <property type="project" value="UniProtKB-SubCell"/>
</dbReference>
<dbReference type="InterPro" id="IPR001128">
    <property type="entry name" value="Cyt_P450"/>
</dbReference>
<keyword evidence="6 9" id="KW-0408">Iron</keyword>
<proteinExistence type="inferred from homology"/>
<keyword evidence="7" id="KW-0503">Monooxygenase</keyword>